<dbReference type="PANTHER" id="PTHR46825:SF7">
    <property type="entry name" value="D-ALANYL-D-ALANINE CARBOXYPEPTIDASE"/>
    <property type="match status" value="1"/>
</dbReference>
<dbReference type="PANTHER" id="PTHR46825">
    <property type="entry name" value="D-ALANYL-D-ALANINE-CARBOXYPEPTIDASE/ENDOPEPTIDASE AMPH"/>
    <property type="match status" value="1"/>
</dbReference>
<organism evidence="2 3">
    <name type="scientific">Cellulomonas rhizosphaerae</name>
    <dbReference type="NCBI Taxonomy" id="2293719"/>
    <lineage>
        <taxon>Bacteria</taxon>
        <taxon>Bacillati</taxon>
        <taxon>Actinomycetota</taxon>
        <taxon>Actinomycetes</taxon>
        <taxon>Micrococcales</taxon>
        <taxon>Cellulomonadaceae</taxon>
        <taxon>Cellulomonas</taxon>
    </lineage>
</organism>
<keyword evidence="2" id="KW-0378">Hydrolase</keyword>
<name>A0A413RR32_9CELL</name>
<dbReference type="InterPro" id="IPR001466">
    <property type="entry name" value="Beta-lactam-related"/>
</dbReference>
<dbReference type="GO" id="GO:0016787">
    <property type="term" value="F:hydrolase activity"/>
    <property type="evidence" value="ECO:0007669"/>
    <property type="project" value="UniProtKB-KW"/>
</dbReference>
<proteinExistence type="predicted"/>
<evidence type="ECO:0000313" key="3">
    <source>
        <dbReference type="Proteomes" id="UP000283374"/>
    </source>
</evidence>
<dbReference type="SUPFAM" id="SSF56601">
    <property type="entry name" value="beta-lactamase/transpeptidase-like"/>
    <property type="match status" value="1"/>
</dbReference>
<dbReference type="Proteomes" id="UP000283374">
    <property type="component" value="Unassembled WGS sequence"/>
</dbReference>
<dbReference type="AlphaFoldDB" id="A0A413RR32"/>
<keyword evidence="3" id="KW-1185">Reference proteome</keyword>
<dbReference type="OrthoDB" id="3863176at2"/>
<sequence>MHDRPSLRRALLDIVDSGFVGIQVRVNDRRGEWVGSAGESVLGESTPPPTDGYIRIGSNTKTFVAATVLQLIAEGAVALDTSAAVYLPDLTIDPRITVRMLLQHTSGIFNFTGEIYAAEAGVEGVPWNGMTLVPGIPWQGREWVDSRFTHHSSEDLARVALSKPGRFEPGTDWSYSNSNYALLRLIIEEVSGRSLAEEMHRLVLSPLGLTQTQVPDSASIPDPHAHAYYRYGDDGEETTVDVTSQDPSWISSGGDMISTTRDLHLFISSLTSGRLVPEPLLAEMLTPHPPAGYGLGVFVQDTGHGTVITHNGGIAGHGALMYSSPDGSTTLTAGLNYVDDAALSLGAAFQSATQRLVAEVFGNLPTSGAS</sequence>
<dbReference type="Gene3D" id="3.40.710.10">
    <property type="entry name" value="DD-peptidase/beta-lactamase superfamily"/>
    <property type="match status" value="1"/>
</dbReference>
<feature type="domain" description="Beta-lactamase-related" evidence="1">
    <location>
        <begin position="17"/>
        <end position="332"/>
    </location>
</feature>
<evidence type="ECO:0000259" key="1">
    <source>
        <dbReference type="Pfam" id="PF00144"/>
    </source>
</evidence>
<dbReference type="InterPro" id="IPR050491">
    <property type="entry name" value="AmpC-like"/>
</dbReference>
<comment type="caution">
    <text evidence="2">The sequence shown here is derived from an EMBL/GenBank/DDBJ whole genome shotgun (WGS) entry which is preliminary data.</text>
</comment>
<dbReference type="InterPro" id="IPR012338">
    <property type="entry name" value="Beta-lactam/transpept-like"/>
</dbReference>
<gene>
    <name evidence="2" type="ORF">D1825_01195</name>
</gene>
<reference evidence="2 3" key="1">
    <citation type="submission" date="2018-08" db="EMBL/GenBank/DDBJ databases">
        <title>Cellulomonas rhizosphaerae sp. nov., a novel actinomycete isolated from soil.</title>
        <authorList>
            <person name="Tian Y."/>
        </authorList>
    </citation>
    <scope>NUCLEOTIDE SEQUENCE [LARGE SCALE GENOMIC DNA]</scope>
    <source>
        <strain evidence="2 3">NEAU-TCZ24</strain>
    </source>
</reference>
<dbReference type="EMBL" id="QWKP01000071">
    <property type="protein sequence ID" value="RHA44452.1"/>
    <property type="molecule type" value="Genomic_DNA"/>
</dbReference>
<protein>
    <submittedName>
        <fullName evidence="2">Class A beta-lactamase-related serine hydrolase</fullName>
    </submittedName>
</protein>
<dbReference type="Pfam" id="PF00144">
    <property type="entry name" value="Beta-lactamase"/>
    <property type="match status" value="1"/>
</dbReference>
<evidence type="ECO:0000313" key="2">
    <source>
        <dbReference type="EMBL" id="RHA44452.1"/>
    </source>
</evidence>
<accession>A0A413RR32</accession>